<dbReference type="EMBL" id="CP014859">
    <property type="protein sequence ID" value="AOS65746.1"/>
    <property type="molecule type" value="Genomic_DNA"/>
</dbReference>
<protein>
    <submittedName>
        <fullName evidence="1">Uncharacterized protein</fullName>
    </submittedName>
</protein>
<dbReference type="KEGG" id="ahm:TL08_24840"/>
<dbReference type="RefSeq" id="WP_069852491.1">
    <property type="nucleotide sequence ID" value="NZ_CP014859.1"/>
</dbReference>
<proteinExistence type="predicted"/>
<reference evidence="2" key="1">
    <citation type="submission" date="2016-03" db="EMBL/GenBank/DDBJ databases">
        <title>Complete genome sequence of the type strain Actinoalloteichus hymeniacidonis DSM 45092.</title>
        <authorList>
            <person name="Schaffert L."/>
            <person name="Albersmeier A."/>
            <person name="Winkler A."/>
            <person name="Kalinowski J."/>
            <person name="Zotchev S."/>
            <person name="Ruckert C."/>
        </authorList>
    </citation>
    <scope>NUCLEOTIDE SEQUENCE [LARGE SCALE GENOMIC DNA]</scope>
    <source>
        <strain evidence="2">HPA177(T) (DSM 45092(T))</strain>
    </source>
</reference>
<dbReference type="Proteomes" id="UP000095210">
    <property type="component" value="Chromosome"/>
</dbReference>
<evidence type="ECO:0000313" key="1">
    <source>
        <dbReference type="EMBL" id="AOS65746.1"/>
    </source>
</evidence>
<keyword evidence="2" id="KW-1185">Reference proteome</keyword>
<evidence type="ECO:0000313" key="2">
    <source>
        <dbReference type="Proteomes" id="UP000095210"/>
    </source>
</evidence>
<dbReference type="AlphaFoldDB" id="A0AAC9N1C6"/>
<organism evidence="1 2">
    <name type="scientific">Actinoalloteichus hymeniacidonis</name>
    <dbReference type="NCBI Taxonomy" id="340345"/>
    <lineage>
        <taxon>Bacteria</taxon>
        <taxon>Bacillati</taxon>
        <taxon>Actinomycetota</taxon>
        <taxon>Actinomycetes</taxon>
        <taxon>Pseudonocardiales</taxon>
        <taxon>Pseudonocardiaceae</taxon>
        <taxon>Actinoalloteichus</taxon>
    </lineage>
</organism>
<accession>A0AAC9N1C6</accession>
<name>A0AAC9N1C6_9PSEU</name>
<gene>
    <name evidence="1" type="ORF">TL08_24840</name>
</gene>
<sequence>MALLVSYGYLPGTDITPSVGFMRELPNESLEFFTPGEWDEDLMLLDPDSDSTLAESIGFSGAREAEEVETNWNSAPLSPSPYGYEARRSQRIGDRIEISVGAFATAEADTAYIGVGRASSETPRCRGMAKCWGVHRRSAQAASPCLRTRAGTPLRSQPPARRRGRLIGTEVEVSWTFDSAPVEGDQPEVLPLAGVRFESEVDDFGRAPAGVEYPVQLHPEHLLGTEITELTMEVSYDDGASWAVVPTTATEQGATALLDHPDSDGFVSLRASAVDAAGNSVDQTMLRSYQITTG</sequence>